<dbReference type="AlphaFoldDB" id="A0A6P6SE96"/>
<dbReference type="GeneID" id="113690707"/>
<evidence type="ECO:0000313" key="1">
    <source>
        <dbReference type="Proteomes" id="UP001652660"/>
    </source>
</evidence>
<evidence type="ECO:0000313" key="3">
    <source>
        <dbReference type="RefSeq" id="XP_027064504.1"/>
    </source>
</evidence>
<keyword evidence="1" id="KW-1185">Reference proteome</keyword>
<reference evidence="2 3" key="2">
    <citation type="submission" date="2025-04" db="UniProtKB">
        <authorList>
            <consortium name="RefSeq"/>
        </authorList>
    </citation>
    <scope>IDENTIFICATION</scope>
    <source>
        <tissue evidence="2 3">Leaves</tissue>
    </source>
</reference>
<accession>A0A6P6SE96</accession>
<dbReference type="RefSeq" id="XP_027064504.1">
    <property type="nucleotide sequence ID" value="XM_027208703.1"/>
</dbReference>
<dbReference type="RefSeq" id="XP_071907042.1">
    <property type="nucleotide sequence ID" value="XM_072050941.1"/>
</dbReference>
<evidence type="ECO:0000313" key="4">
    <source>
        <dbReference type="RefSeq" id="XP_071907042.1"/>
    </source>
</evidence>
<evidence type="ECO:0000313" key="2">
    <source>
        <dbReference type="RefSeq" id="XP_027064503.1"/>
    </source>
</evidence>
<proteinExistence type="predicted"/>
<dbReference type="RefSeq" id="XP_027064503.1">
    <property type="nucleotide sequence ID" value="XM_027208702.1"/>
</dbReference>
<gene>
    <name evidence="2 3 4" type="primary">LOC113690707</name>
</gene>
<dbReference type="OrthoDB" id="442970at2759"/>
<organism evidence="1 2">
    <name type="scientific">Coffea arabica</name>
    <name type="common">Arabian coffee</name>
    <dbReference type="NCBI Taxonomy" id="13443"/>
    <lineage>
        <taxon>Eukaryota</taxon>
        <taxon>Viridiplantae</taxon>
        <taxon>Streptophyta</taxon>
        <taxon>Embryophyta</taxon>
        <taxon>Tracheophyta</taxon>
        <taxon>Spermatophyta</taxon>
        <taxon>Magnoliopsida</taxon>
        <taxon>eudicotyledons</taxon>
        <taxon>Gunneridae</taxon>
        <taxon>Pentapetalae</taxon>
        <taxon>asterids</taxon>
        <taxon>lamiids</taxon>
        <taxon>Gentianales</taxon>
        <taxon>Rubiaceae</taxon>
        <taxon>Ixoroideae</taxon>
        <taxon>Gardenieae complex</taxon>
        <taxon>Bertiereae - Coffeeae clade</taxon>
        <taxon>Coffeeae</taxon>
        <taxon>Coffea</taxon>
    </lineage>
</organism>
<sequence length="127" mass="14964">MTFFSMFYMIMDRGSSSYPSYCPVKAVRQNKNFFDADLQLMNNAERERQLQKQKKRRRQGREDEVLKRLEKFKAAFSSISNGLKDEDTGGKDGVPDWMGFSLSLLPTLSRILRYENIFERCMMKSCF</sequence>
<reference evidence="1" key="1">
    <citation type="journal article" date="2025" name="Foods">
        <title>Unveiling the Microbial Signatures of Arabica Coffee Cherries: Insights into Ripeness Specific Diversity, Functional Traits, and Implications for Quality and Safety.</title>
        <authorList>
            <consortium name="RefSeq"/>
            <person name="Tenea G.N."/>
            <person name="Cifuentes V."/>
            <person name="Reyes P."/>
            <person name="Cevallos-Vallejos M."/>
        </authorList>
    </citation>
    <scope>NUCLEOTIDE SEQUENCE [LARGE SCALE GENOMIC DNA]</scope>
</reference>
<name>A0A6P6SE96_COFAR</name>
<protein>
    <submittedName>
        <fullName evidence="2 3">Uncharacterized protein LOC113690707</fullName>
    </submittedName>
</protein>
<dbReference type="Proteomes" id="UP001652660">
    <property type="component" value="Chromosome 5c"/>
</dbReference>